<evidence type="ECO:0000259" key="1">
    <source>
        <dbReference type="Pfam" id="PF07659"/>
    </source>
</evidence>
<dbReference type="Pfam" id="PF07659">
    <property type="entry name" value="DUF1599"/>
    <property type="match status" value="1"/>
</dbReference>
<dbReference type="AlphaFoldDB" id="A0A848RA55"/>
<feature type="domain" description="Nucleotide modification associated" evidence="1">
    <location>
        <begin position="28"/>
        <end position="90"/>
    </location>
</feature>
<proteinExistence type="predicted"/>
<dbReference type="Proteomes" id="UP000568273">
    <property type="component" value="Unassembled WGS sequence"/>
</dbReference>
<comment type="caution">
    <text evidence="2">The sequence shown here is derived from an EMBL/GenBank/DDBJ whole genome shotgun (WGS) entry which is preliminary data.</text>
</comment>
<dbReference type="InterPro" id="IPR011630">
    <property type="entry name" value="DUF1599"/>
</dbReference>
<sequence length="105" mass="12370">MGREEREEQFLENYENTLEELANTFFVKNERYGNSFTDTIEDYGLVASIVRLTDKFNRMTTLYKNKELDCDDEPIIDTMLDMANYLIMTVAYLKNSNGTLKLEEQ</sequence>
<dbReference type="RefSeq" id="WP_169968419.1">
    <property type="nucleotide sequence ID" value="NZ_JABDSR010000003.1"/>
</dbReference>
<dbReference type="EMBL" id="JABDSR010000003">
    <property type="protein sequence ID" value="NMW84698.1"/>
    <property type="molecule type" value="Genomic_DNA"/>
</dbReference>
<accession>A0A848RA55</accession>
<organism evidence="2 3">
    <name type="scientific">Peptoniphilus faecalis</name>
    <dbReference type="NCBI Taxonomy" id="2731255"/>
    <lineage>
        <taxon>Bacteria</taxon>
        <taxon>Bacillati</taxon>
        <taxon>Bacillota</taxon>
        <taxon>Tissierellia</taxon>
        <taxon>Tissierellales</taxon>
        <taxon>Peptoniphilaceae</taxon>
        <taxon>Peptoniphilus</taxon>
    </lineage>
</organism>
<evidence type="ECO:0000313" key="3">
    <source>
        <dbReference type="Proteomes" id="UP000568273"/>
    </source>
</evidence>
<reference evidence="2" key="1">
    <citation type="submission" date="2020-04" db="EMBL/GenBank/DDBJ databases">
        <title>Peptoniphilus sp. nov. isolated from swine feces.</title>
        <authorList>
            <person name="Ryu S.W."/>
        </authorList>
    </citation>
    <scope>NUCLEOTIDE SEQUENCE [LARGE SCALE GENOMIC DNA]</scope>
    <source>
        <strain evidence="2">AGMB00490</strain>
    </source>
</reference>
<keyword evidence="3" id="KW-1185">Reference proteome</keyword>
<name>A0A848RA55_9FIRM</name>
<protein>
    <submittedName>
        <fullName evidence="2">DUF1599 domain-containing protein</fullName>
    </submittedName>
</protein>
<gene>
    <name evidence="2" type="ORF">HKO22_02930</name>
</gene>
<evidence type="ECO:0000313" key="2">
    <source>
        <dbReference type="EMBL" id="NMW84698.1"/>
    </source>
</evidence>